<evidence type="ECO:0000259" key="4">
    <source>
        <dbReference type="Pfam" id="PF00557"/>
    </source>
</evidence>
<keyword evidence="3 7" id="KW-0378">Hydrolase</keyword>
<evidence type="ECO:0000313" key="8">
    <source>
        <dbReference type="Proteomes" id="UP001589683"/>
    </source>
</evidence>
<evidence type="ECO:0000259" key="6">
    <source>
        <dbReference type="Pfam" id="PF16188"/>
    </source>
</evidence>
<dbReference type="InterPro" id="IPR000587">
    <property type="entry name" value="Creatinase_N"/>
</dbReference>
<dbReference type="RefSeq" id="WP_213888550.1">
    <property type="nucleotide sequence ID" value="NZ_JAGFNU010000004.1"/>
</dbReference>
<dbReference type="PANTHER" id="PTHR43763">
    <property type="entry name" value="XAA-PRO AMINOPEPTIDASE 1"/>
    <property type="match status" value="1"/>
</dbReference>
<dbReference type="InterPro" id="IPR032416">
    <property type="entry name" value="Peptidase_M24_C"/>
</dbReference>
<dbReference type="InterPro" id="IPR033740">
    <property type="entry name" value="Pept_M24B"/>
</dbReference>
<reference evidence="7 8" key="1">
    <citation type="submission" date="2024-09" db="EMBL/GenBank/DDBJ databases">
        <authorList>
            <person name="Sun Q."/>
            <person name="Mori K."/>
        </authorList>
    </citation>
    <scope>NUCLEOTIDE SEQUENCE [LARGE SCALE GENOMIC DNA]</scope>
    <source>
        <strain evidence="7 8">CECT 8726</strain>
    </source>
</reference>
<organism evidence="7 8">
    <name type="scientific">Pseudohalocynthiibacter aestuariivivens</name>
    <dbReference type="NCBI Taxonomy" id="1591409"/>
    <lineage>
        <taxon>Bacteria</taxon>
        <taxon>Pseudomonadati</taxon>
        <taxon>Pseudomonadota</taxon>
        <taxon>Alphaproteobacteria</taxon>
        <taxon>Rhodobacterales</taxon>
        <taxon>Paracoccaceae</taxon>
        <taxon>Pseudohalocynthiibacter</taxon>
    </lineage>
</organism>
<dbReference type="CDD" id="cd01085">
    <property type="entry name" value="APP"/>
    <property type="match status" value="1"/>
</dbReference>
<sequence length="601" mass="66044">MFQSFEIRTHPKDGPPRLAALRAELVAEPLDGFLVPRADAHQGEYVADHDGRLSWLTGFTGSAGFCAVLTDRAGVFIDGRYRVQVKSQVDLEHFTPVPWPETKLGNWLKEALPDGGTIGYDPWLHAYNEIETLSELLKVSGISLQTSGNLVDRIWHDQPPPPLGKVEVYPAELAGESHKDKRKRLAKALIDSGQSAAIITLPDSLAWLLNIRGSDIAHNPVAHGFAILHADSSVDLFIDAAKLDENVNVHLGADVRVHAPAAFAVTLASLSGKILVDKNTVPMQVIHTLETAKIHTVFDRDPCILPKARKNPAEIAGSAEAHLRDGAAMVEFLHWLDQEAPKGALTEIDVVKKLEGFRRATNALRDISFETISGAGPNGAIIHYRVNEECNRNITSGELLLVDSGGQYLDGTTDITRTIAIGEIGEDEKICFTRVLQGMIAVSRARWPKGVAGRDLDSLARYPLWLAGQDYDHGTGHGVGAFLSVHEGPVRIARTSDLPLESGMLLSNEPGYYREGAFGIRIENLIVVEPATDLPGADNREMLAFRTLTYVPIDRRLIVSDMLSTNERDWVNQYHADTRRFLSPRLSKEAREWLDAATQPL</sequence>
<keyword evidence="7" id="KW-0031">Aminopeptidase</keyword>
<dbReference type="PANTHER" id="PTHR43763:SF6">
    <property type="entry name" value="XAA-PRO AMINOPEPTIDASE 1"/>
    <property type="match status" value="1"/>
</dbReference>
<comment type="caution">
    <text evidence="7">The sequence shown here is derived from an EMBL/GenBank/DDBJ whole genome shotgun (WGS) entry which is preliminary data.</text>
</comment>
<dbReference type="InterPro" id="IPR000994">
    <property type="entry name" value="Pept_M24"/>
</dbReference>
<dbReference type="Pfam" id="PF01321">
    <property type="entry name" value="Creatinase_N"/>
    <property type="match status" value="1"/>
</dbReference>
<accession>A0ABV5JBM0</accession>
<evidence type="ECO:0000256" key="1">
    <source>
        <dbReference type="ARBA" id="ARBA00008766"/>
    </source>
</evidence>
<name>A0ABV5JBM0_9RHOB</name>
<dbReference type="SUPFAM" id="SSF53092">
    <property type="entry name" value="Creatinase/prolidase N-terminal domain"/>
    <property type="match status" value="1"/>
</dbReference>
<feature type="domain" description="Creatinase N-terminal" evidence="5">
    <location>
        <begin position="17"/>
        <end position="153"/>
    </location>
</feature>
<evidence type="ECO:0000259" key="5">
    <source>
        <dbReference type="Pfam" id="PF01321"/>
    </source>
</evidence>
<feature type="domain" description="Peptidase M24" evidence="4">
    <location>
        <begin position="320"/>
        <end position="529"/>
    </location>
</feature>
<keyword evidence="7" id="KW-0645">Protease</keyword>
<keyword evidence="8" id="KW-1185">Reference proteome</keyword>
<dbReference type="EMBL" id="JBHMEA010000006">
    <property type="protein sequence ID" value="MFB9230281.1"/>
    <property type="molecule type" value="Genomic_DNA"/>
</dbReference>
<dbReference type="InterPro" id="IPR029149">
    <property type="entry name" value="Creatin/AminoP/Spt16_N"/>
</dbReference>
<dbReference type="EC" id="3.4.11.-" evidence="7"/>
<feature type="domain" description="Peptidase M24 C-terminal" evidence="6">
    <location>
        <begin position="541"/>
        <end position="601"/>
    </location>
</feature>
<comment type="similarity">
    <text evidence="1">Belongs to the peptidase M24B family.</text>
</comment>
<dbReference type="InterPro" id="IPR050422">
    <property type="entry name" value="X-Pro_aminopeptidase_P"/>
</dbReference>
<dbReference type="Proteomes" id="UP001589683">
    <property type="component" value="Unassembled WGS sequence"/>
</dbReference>
<keyword evidence="2" id="KW-0479">Metal-binding</keyword>
<evidence type="ECO:0000256" key="2">
    <source>
        <dbReference type="ARBA" id="ARBA00022723"/>
    </source>
</evidence>
<protein>
    <submittedName>
        <fullName evidence="7">Aminopeptidase P family protein</fullName>
        <ecNumber evidence="7">3.4.11.-</ecNumber>
    </submittedName>
</protein>
<gene>
    <name evidence="7" type="ORF">ACFFUT_00595</name>
</gene>
<evidence type="ECO:0000313" key="7">
    <source>
        <dbReference type="EMBL" id="MFB9230281.1"/>
    </source>
</evidence>
<dbReference type="Gene3D" id="3.90.230.10">
    <property type="entry name" value="Creatinase/methionine aminopeptidase superfamily"/>
    <property type="match status" value="1"/>
</dbReference>
<dbReference type="Gene3D" id="3.40.350.10">
    <property type="entry name" value="Creatinase/prolidase N-terminal domain"/>
    <property type="match status" value="2"/>
</dbReference>
<dbReference type="Pfam" id="PF16188">
    <property type="entry name" value="Peptidase_M24_C"/>
    <property type="match status" value="1"/>
</dbReference>
<dbReference type="SUPFAM" id="SSF55920">
    <property type="entry name" value="Creatinase/aminopeptidase"/>
    <property type="match status" value="1"/>
</dbReference>
<proteinExistence type="inferred from homology"/>
<dbReference type="GO" id="GO:0004177">
    <property type="term" value="F:aminopeptidase activity"/>
    <property type="evidence" value="ECO:0007669"/>
    <property type="project" value="UniProtKB-KW"/>
</dbReference>
<dbReference type="Pfam" id="PF00557">
    <property type="entry name" value="Peptidase_M24"/>
    <property type="match status" value="1"/>
</dbReference>
<dbReference type="Pfam" id="PF16189">
    <property type="entry name" value="Creatinase_N_2"/>
    <property type="match status" value="1"/>
</dbReference>
<evidence type="ECO:0000256" key="3">
    <source>
        <dbReference type="ARBA" id="ARBA00022801"/>
    </source>
</evidence>
<dbReference type="InterPro" id="IPR036005">
    <property type="entry name" value="Creatinase/aminopeptidase-like"/>
</dbReference>